<keyword evidence="3 6" id="KW-0812">Transmembrane</keyword>
<feature type="transmembrane region" description="Helical" evidence="6">
    <location>
        <begin position="56"/>
        <end position="76"/>
    </location>
</feature>
<organism evidence="7 8">
    <name type="scientific">Methanoculleus formosensis</name>
    <dbReference type="NCBI Taxonomy" id="2590886"/>
    <lineage>
        <taxon>Archaea</taxon>
        <taxon>Methanobacteriati</taxon>
        <taxon>Methanobacteriota</taxon>
        <taxon>Stenosarchaea group</taxon>
        <taxon>Methanomicrobia</taxon>
        <taxon>Methanomicrobiales</taxon>
        <taxon>Methanomicrobiaceae</taxon>
        <taxon>Methanoculleus</taxon>
    </lineage>
</organism>
<evidence type="ECO:0000256" key="2">
    <source>
        <dbReference type="ARBA" id="ARBA00022475"/>
    </source>
</evidence>
<comment type="subcellular location">
    <subcellularLocation>
        <location evidence="1">Cell membrane</location>
        <topology evidence="1">Multi-pass membrane protein</topology>
    </subcellularLocation>
</comment>
<keyword evidence="4 6" id="KW-1133">Transmembrane helix</keyword>
<evidence type="ECO:0000256" key="6">
    <source>
        <dbReference type="SAM" id="Phobius"/>
    </source>
</evidence>
<dbReference type="RefSeq" id="WP_261597428.1">
    <property type="nucleotide sequence ID" value="NZ_VHLL01000003.1"/>
</dbReference>
<comment type="caution">
    <text evidence="7">The sequence shown here is derived from an EMBL/GenBank/DDBJ whole genome shotgun (WGS) entry which is preliminary data.</text>
</comment>
<feature type="transmembrane region" description="Helical" evidence="6">
    <location>
        <begin position="109"/>
        <end position="126"/>
    </location>
</feature>
<dbReference type="EMBL" id="VHLL01000003">
    <property type="protein sequence ID" value="MCT8337324.1"/>
    <property type="molecule type" value="Genomic_DNA"/>
</dbReference>
<dbReference type="AlphaFoldDB" id="A0A9E4ZKQ5"/>
<evidence type="ECO:0000256" key="1">
    <source>
        <dbReference type="ARBA" id="ARBA00004651"/>
    </source>
</evidence>
<protein>
    <recommendedName>
        <fullName evidence="9">Phosphate-starvation-inducible E-like protein</fullName>
    </recommendedName>
</protein>
<sequence length="150" mass="16949">MRPWLELFERFTYIVLMAFLVVVLLFALFELGWLLFTGLFEGPIYRLTSQKLFDLFGYFLLILIGLELLETIKAYLDRKEFHVEIIILVAIIAIARKVILLGSATAGELIGIALIVIALCGGYYLIRRAGLPRSSSPDDLVPSSGRREEP</sequence>
<keyword evidence="5 6" id="KW-0472">Membrane</keyword>
<evidence type="ECO:0000256" key="4">
    <source>
        <dbReference type="ARBA" id="ARBA00022989"/>
    </source>
</evidence>
<evidence type="ECO:0000256" key="3">
    <source>
        <dbReference type="ARBA" id="ARBA00022692"/>
    </source>
</evidence>
<feature type="transmembrane region" description="Helical" evidence="6">
    <location>
        <begin position="12"/>
        <end position="36"/>
    </location>
</feature>
<reference evidence="7" key="1">
    <citation type="submission" date="2019-06" db="EMBL/GenBank/DDBJ databases">
        <title>Methanoculleus strain from Tamsui River, Taipei, Taiwan.</title>
        <authorList>
            <person name="You Y.-T."/>
            <person name="Chen S.-C."/>
            <person name="Lai S.-J."/>
            <person name="Lee Y.-C."/>
            <person name="Lai M.-C."/>
        </authorList>
    </citation>
    <scope>NUCLEOTIDE SEQUENCE</scope>
    <source>
        <strain evidence="7">Afa-1</strain>
    </source>
</reference>
<evidence type="ECO:0000256" key="5">
    <source>
        <dbReference type="ARBA" id="ARBA00023136"/>
    </source>
</evidence>
<name>A0A9E4ZKQ5_9EURY</name>
<dbReference type="GO" id="GO:0005886">
    <property type="term" value="C:plasma membrane"/>
    <property type="evidence" value="ECO:0007669"/>
    <property type="project" value="UniProtKB-SubCell"/>
</dbReference>
<keyword evidence="8" id="KW-1185">Reference proteome</keyword>
<evidence type="ECO:0000313" key="8">
    <source>
        <dbReference type="Proteomes" id="UP001065682"/>
    </source>
</evidence>
<dbReference type="Proteomes" id="UP001065682">
    <property type="component" value="Unassembled WGS sequence"/>
</dbReference>
<evidence type="ECO:0008006" key="9">
    <source>
        <dbReference type="Google" id="ProtNLM"/>
    </source>
</evidence>
<dbReference type="InterPro" id="IPR020948">
    <property type="entry name" value="P_starv_induced_PsiE-like"/>
</dbReference>
<feature type="transmembrane region" description="Helical" evidence="6">
    <location>
        <begin position="83"/>
        <end position="103"/>
    </location>
</feature>
<accession>A0A9E4ZKQ5</accession>
<gene>
    <name evidence="7" type="ORF">FKB36_07410</name>
</gene>
<keyword evidence="2" id="KW-1003">Cell membrane</keyword>
<evidence type="ECO:0000313" key="7">
    <source>
        <dbReference type="EMBL" id="MCT8337324.1"/>
    </source>
</evidence>
<proteinExistence type="predicted"/>
<dbReference type="Pfam" id="PF06146">
    <property type="entry name" value="PsiE"/>
    <property type="match status" value="1"/>
</dbReference>